<dbReference type="EMBL" id="CP001804">
    <property type="protein sequence ID" value="ACY18138.1"/>
    <property type="molecule type" value="Genomic_DNA"/>
</dbReference>
<reference evidence="6 7" key="1">
    <citation type="journal article" date="2010" name="Stand. Genomic Sci.">
        <title>Complete genome sequence of Haliangium ochraceum type strain (SMP-2).</title>
        <authorList>
            <consortium name="US DOE Joint Genome Institute (JGI-PGF)"/>
            <person name="Ivanova N."/>
            <person name="Daum C."/>
            <person name="Lang E."/>
            <person name="Abt B."/>
            <person name="Kopitz M."/>
            <person name="Saunders E."/>
            <person name="Lapidus A."/>
            <person name="Lucas S."/>
            <person name="Glavina Del Rio T."/>
            <person name="Nolan M."/>
            <person name="Tice H."/>
            <person name="Copeland A."/>
            <person name="Cheng J.F."/>
            <person name="Chen F."/>
            <person name="Bruce D."/>
            <person name="Goodwin L."/>
            <person name="Pitluck S."/>
            <person name="Mavromatis K."/>
            <person name="Pati A."/>
            <person name="Mikhailova N."/>
            <person name="Chen A."/>
            <person name="Palaniappan K."/>
            <person name="Land M."/>
            <person name="Hauser L."/>
            <person name="Chang Y.J."/>
            <person name="Jeffries C.D."/>
            <person name="Detter J.C."/>
            <person name="Brettin T."/>
            <person name="Rohde M."/>
            <person name="Goker M."/>
            <person name="Bristow J."/>
            <person name="Markowitz V."/>
            <person name="Eisen J.A."/>
            <person name="Hugenholtz P."/>
            <person name="Kyrpides N.C."/>
            <person name="Klenk H.P."/>
        </authorList>
    </citation>
    <scope>NUCLEOTIDE SEQUENCE [LARGE SCALE GENOMIC DNA]</scope>
    <source>
        <strain evidence="7">DSM 14365 / CIP 107738 / JCM 11303 / AJ 13395 / SMP-2</strain>
    </source>
</reference>
<evidence type="ECO:0000313" key="7">
    <source>
        <dbReference type="Proteomes" id="UP000001880"/>
    </source>
</evidence>
<dbReference type="Proteomes" id="UP000001880">
    <property type="component" value="Chromosome"/>
</dbReference>
<protein>
    <submittedName>
        <fullName evidence="6">RNA polymerase, sigma-24 subunit, ECF subfamily</fullName>
    </submittedName>
</protein>
<dbReference type="HOGENOM" id="CLU_1133017_0_0_7"/>
<proteinExistence type="inferred from homology"/>
<evidence type="ECO:0000256" key="1">
    <source>
        <dbReference type="ARBA" id="ARBA00010641"/>
    </source>
</evidence>
<evidence type="ECO:0000256" key="4">
    <source>
        <dbReference type="ARBA" id="ARBA00023125"/>
    </source>
</evidence>
<name>D0LGB3_HALO1</name>
<dbReference type="KEGG" id="hoh:Hoch_5661"/>
<comment type="similarity">
    <text evidence="1">Belongs to the sigma-70 factor family. ECF subfamily.</text>
</comment>
<dbReference type="STRING" id="502025.Hoch_5661"/>
<evidence type="ECO:0000256" key="5">
    <source>
        <dbReference type="ARBA" id="ARBA00023163"/>
    </source>
</evidence>
<dbReference type="SUPFAM" id="SSF88946">
    <property type="entry name" value="Sigma2 domain of RNA polymerase sigma factors"/>
    <property type="match status" value="1"/>
</dbReference>
<dbReference type="InterPro" id="IPR039425">
    <property type="entry name" value="RNA_pol_sigma-70-like"/>
</dbReference>
<dbReference type="GO" id="GO:0003677">
    <property type="term" value="F:DNA binding"/>
    <property type="evidence" value="ECO:0007669"/>
    <property type="project" value="UniProtKB-KW"/>
</dbReference>
<dbReference type="eggNOG" id="COG1595">
    <property type="taxonomic scope" value="Bacteria"/>
</dbReference>
<dbReference type="GO" id="GO:0016987">
    <property type="term" value="F:sigma factor activity"/>
    <property type="evidence" value="ECO:0007669"/>
    <property type="project" value="UniProtKB-KW"/>
</dbReference>
<accession>D0LGB3</accession>
<dbReference type="PANTHER" id="PTHR43133">
    <property type="entry name" value="RNA POLYMERASE ECF-TYPE SIGMA FACTO"/>
    <property type="match status" value="1"/>
</dbReference>
<evidence type="ECO:0000256" key="3">
    <source>
        <dbReference type="ARBA" id="ARBA00023082"/>
    </source>
</evidence>
<keyword evidence="4" id="KW-0238">DNA-binding</keyword>
<dbReference type="PANTHER" id="PTHR43133:SF8">
    <property type="entry name" value="RNA POLYMERASE SIGMA FACTOR HI_1459-RELATED"/>
    <property type="match status" value="1"/>
</dbReference>
<gene>
    <name evidence="6" type="ordered locus">Hoch_5661</name>
</gene>
<dbReference type="AlphaFoldDB" id="D0LGB3"/>
<keyword evidence="2" id="KW-0805">Transcription regulation</keyword>
<dbReference type="RefSeq" id="WP_012830730.1">
    <property type="nucleotide sequence ID" value="NC_013440.1"/>
</dbReference>
<dbReference type="InterPro" id="IPR013325">
    <property type="entry name" value="RNA_pol_sigma_r2"/>
</dbReference>
<evidence type="ECO:0000256" key="2">
    <source>
        <dbReference type="ARBA" id="ARBA00023015"/>
    </source>
</evidence>
<dbReference type="GO" id="GO:0006352">
    <property type="term" value="P:DNA-templated transcription initiation"/>
    <property type="evidence" value="ECO:0007669"/>
    <property type="project" value="InterPro"/>
</dbReference>
<dbReference type="OrthoDB" id="5513017at2"/>
<dbReference type="Gene3D" id="1.10.1740.10">
    <property type="match status" value="1"/>
</dbReference>
<evidence type="ECO:0000313" key="6">
    <source>
        <dbReference type="EMBL" id="ACY18138.1"/>
    </source>
</evidence>
<dbReference type="InterPro" id="IPR013324">
    <property type="entry name" value="RNA_pol_sigma_r3/r4-like"/>
</dbReference>
<keyword evidence="7" id="KW-1185">Reference proteome</keyword>
<keyword evidence="5" id="KW-0804">Transcription</keyword>
<keyword evidence="3" id="KW-0731">Sigma factor</keyword>
<sequence>MDQAYQRVRSALAGDADAVRWLVDTLTPVIQARVARALLRRAHAAGARCSRQEVEDLTQEVFVSLFEADGKILLAWEPERGMSLANFVGLVAERQAASILRSGRRSPWTEDPTLGEELERLSPSSMGPDERVASQQLLAVLLDEVRTRLSPKGLDLFERLYLQEQSVDTVCAETGMKRDAVYAWRSRLARLVRSIAEERMSDPASATRIPNQGVGT</sequence>
<dbReference type="SUPFAM" id="SSF88659">
    <property type="entry name" value="Sigma3 and sigma4 domains of RNA polymerase sigma factors"/>
    <property type="match status" value="1"/>
</dbReference>
<organism evidence="6 7">
    <name type="scientific">Haliangium ochraceum (strain DSM 14365 / JCM 11303 / SMP-2)</name>
    <dbReference type="NCBI Taxonomy" id="502025"/>
    <lineage>
        <taxon>Bacteria</taxon>
        <taxon>Pseudomonadati</taxon>
        <taxon>Myxococcota</taxon>
        <taxon>Polyangia</taxon>
        <taxon>Haliangiales</taxon>
        <taxon>Kofleriaceae</taxon>
        <taxon>Haliangium</taxon>
    </lineage>
</organism>